<proteinExistence type="predicted"/>
<dbReference type="AlphaFoldDB" id="A0A933W3V8"/>
<reference evidence="2" key="1">
    <citation type="submission" date="2020-07" db="EMBL/GenBank/DDBJ databases">
        <title>Huge and variable diversity of episymbiotic CPR bacteria and DPANN archaea in groundwater ecosystems.</title>
        <authorList>
            <person name="He C.Y."/>
            <person name="Keren R."/>
            <person name="Whittaker M."/>
            <person name="Farag I.F."/>
            <person name="Doudna J."/>
            <person name="Cate J.H.D."/>
            <person name="Banfield J.F."/>
        </authorList>
    </citation>
    <scope>NUCLEOTIDE SEQUENCE</scope>
    <source>
        <strain evidence="2">NC_groundwater_1818_Pr3_B-0.1um_66_35</strain>
    </source>
</reference>
<dbReference type="InterPro" id="IPR023296">
    <property type="entry name" value="Glyco_hydro_beta-prop_sf"/>
</dbReference>
<organism evidence="2 3">
    <name type="scientific">Rhodopseudomonas palustris</name>
    <dbReference type="NCBI Taxonomy" id="1076"/>
    <lineage>
        <taxon>Bacteria</taxon>
        <taxon>Pseudomonadati</taxon>
        <taxon>Pseudomonadota</taxon>
        <taxon>Alphaproteobacteria</taxon>
        <taxon>Hyphomicrobiales</taxon>
        <taxon>Nitrobacteraceae</taxon>
        <taxon>Rhodopseudomonas</taxon>
    </lineage>
</organism>
<dbReference type="InterPro" id="IPR056442">
    <property type="entry name" value="GINT1_N"/>
</dbReference>
<dbReference type="Proteomes" id="UP000782519">
    <property type="component" value="Unassembled WGS sequence"/>
</dbReference>
<evidence type="ECO:0000313" key="2">
    <source>
        <dbReference type="EMBL" id="MBI5132966.1"/>
    </source>
</evidence>
<dbReference type="Gene3D" id="2.115.10.20">
    <property type="entry name" value="Glycosyl hydrolase domain, family 43"/>
    <property type="match status" value="1"/>
</dbReference>
<evidence type="ECO:0000313" key="3">
    <source>
        <dbReference type="Proteomes" id="UP000782519"/>
    </source>
</evidence>
<gene>
    <name evidence="2" type="ORF">HZA66_26300</name>
</gene>
<dbReference type="SUPFAM" id="SSF75005">
    <property type="entry name" value="Arabinanase/levansucrase/invertase"/>
    <property type="match status" value="1"/>
</dbReference>
<dbReference type="Pfam" id="PF24793">
    <property type="entry name" value="GINT1_N"/>
    <property type="match status" value="1"/>
</dbReference>
<comment type="caution">
    <text evidence="2">The sequence shown here is derived from an EMBL/GenBank/DDBJ whole genome shotgun (WGS) entry which is preliminary data.</text>
</comment>
<evidence type="ECO:0000259" key="1">
    <source>
        <dbReference type="Pfam" id="PF24793"/>
    </source>
</evidence>
<name>A0A933W3V8_RHOPL</name>
<dbReference type="EMBL" id="JACRJB010000078">
    <property type="protein sequence ID" value="MBI5132966.1"/>
    <property type="molecule type" value="Genomic_DNA"/>
</dbReference>
<protein>
    <recommendedName>
        <fullName evidence="1">Glucosamine inositolphosphorylceramide transferase 1 N-terminal domain-containing protein</fullName>
    </recommendedName>
</protein>
<feature type="domain" description="Glucosamine inositolphosphorylceramide transferase 1 N-terminal" evidence="1">
    <location>
        <begin position="248"/>
        <end position="450"/>
    </location>
</feature>
<sequence>MIVELRFDDQRPRRWMRHLIALLGSAERALQIVWVRTDASRPAGLESLLEIERMLLRRGRSCGADADPALKSEGRLPLQKADIVVDFTAVPRDPSHSARLYLRPLFNGAAGEDAALAAIVGGDLPMIEICDEVSGSIVWSGQPSAEIADGLGGALDTVMARTGTLLTGVIESGPRQSTARRSIPTGGIRSPAPYVLRSLASCCVKRIYRLCCYSPHWRIGWRHTDDAGIWNSGDLSGPGWRAVPSPANRFYADPFPITWKGRTFVFVEELDHHVGKGTIAAIEFGDHGPIGKAIPVLEEPWHLSYPFLIVHDDELWMIPESSVTHDVTIYKCVRFPDRWERHATLLSGVELADATIVQHDGRHYMFGATRDGAGGYSDTLSIYHADDLFGRWTPHAQRPALVDRASTRPAGHFVRRNGRLWRPVQDCTHGYGGALGLAEITALSPTEFAQTVHHTIAPGPRWPGRKLHTLNRCGRLELIDGTIIQPKIEALRLPDKLGDPAEARGS</sequence>
<accession>A0A933W3V8</accession>